<dbReference type="PANTHER" id="PTHR23517">
    <property type="entry name" value="RESISTANCE PROTEIN MDTM, PUTATIVE-RELATED-RELATED"/>
    <property type="match status" value="1"/>
</dbReference>
<feature type="transmembrane region" description="Helical" evidence="7">
    <location>
        <begin position="205"/>
        <end position="230"/>
    </location>
</feature>
<evidence type="ECO:0000256" key="7">
    <source>
        <dbReference type="SAM" id="Phobius"/>
    </source>
</evidence>
<dbReference type="Proteomes" id="UP000036270">
    <property type="component" value="Unassembled WGS sequence"/>
</dbReference>
<feature type="transmembrane region" description="Helical" evidence="7">
    <location>
        <begin position="137"/>
        <end position="154"/>
    </location>
</feature>
<dbReference type="EMBL" id="JWIZ01000108">
    <property type="protein sequence ID" value="KMK50448.1"/>
    <property type="molecule type" value="Genomic_DNA"/>
</dbReference>
<feature type="transmembrane region" description="Helical" evidence="7">
    <location>
        <begin position="160"/>
        <end position="184"/>
    </location>
</feature>
<evidence type="ECO:0000259" key="8">
    <source>
        <dbReference type="PROSITE" id="PS50850"/>
    </source>
</evidence>
<sequence>MNIQTVILWRRFFSGLAYTAMQSVFFIYLQTNKGFETAQIAAAFSLLVFASQAFSLFAGLWGDRFGRTKMMLLGCAMDALAYILLVMTDHYPLLLLATFCFGFGSTLFGTNARALLLATAADNYHDKAKAQGKFLRIQSLASMFAPLFALPFLHCQMPEMLIWASCAIEVAMLIFMLFTVKAMPCKVRSSPFQFRYIKQVLNKRFVFAHLLLFIPLAMGTSFYVIFPYIFSNLLDHPESVPIAFFINNLIAVLFQGRFSRKLDFGVVKLTYITPLLVIALIVPWFYVIDFLSFATAYLYLGIFAFVSLFANTAMANMLVKLDKGVNQGLLFGTSKLVLAGTTALVMNAIPFVFLIW</sequence>
<dbReference type="AlphaFoldDB" id="A0A0J5P1Q1"/>
<evidence type="ECO:0000256" key="3">
    <source>
        <dbReference type="ARBA" id="ARBA00022475"/>
    </source>
</evidence>
<evidence type="ECO:0000256" key="1">
    <source>
        <dbReference type="ARBA" id="ARBA00004651"/>
    </source>
</evidence>
<dbReference type="PROSITE" id="PS50850">
    <property type="entry name" value="MFS"/>
    <property type="match status" value="1"/>
</dbReference>
<evidence type="ECO:0000313" key="10">
    <source>
        <dbReference type="Proteomes" id="UP000036270"/>
    </source>
</evidence>
<keyword evidence="3" id="KW-1003">Cell membrane</keyword>
<dbReference type="InterPro" id="IPR036259">
    <property type="entry name" value="MFS_trans_sf"/>
</dbReference>
<evidence type="ECO:0000313" key="9">
    <source>
        <dbReference type="EMBL" id="KMK50448.1"/>
    </source>
</evidence>
<proteinExistence type="predicted"/>
<reference evidence="9 10" key="1">
    <citation type="submission" date="2014-12" db="EMBL/GenBank/DDBJ databases">
        <title>Reclassification of Actinobacillus muris as Muribacter muris.</title>
        <authorList>
            <person name="Christensen H."/>
            <person name="Nicklas W."/>
            <person name="Bisgaard M."/>
        </authorList>
    </citation>
    <scope>NUCLEOTIDE SEQUENCE [LARGE SCALE GENOMIC DNA]</scope>
    <source>
        <strain evidence="9 10">Ackerman80-443D</strain>
    </source>
</reference>
<keyword evidence="4 7" id="KW-0812">Transmembrane</keyword>
<dbReference type="RefSeq" id="WP_047977965.1">
    <property type="nucleotide sequence ID" value="NZ_JWIZ01000108.1"/>
</dbReference>
<dbReference type="Pfam" id="PF07690">
    <property type="entry name" value="MFS_1"/>
    <property type="match status" value="1"/>
</dbReference>
<gene>
    <name evidence="9" type="ORF">RO21_11735</name>
</gene>
<dbReference type="GO" id="GO:0005886">
    <property type="term" value="C:plasma membrane"/>
    <property type="evidence" value="ECO:0007669"/>
    <property type="project" value="UniProtKB-SubCell"/>
</dbReference>
<feature type="transmembrane region" description="Helical" evidence="7">
    <location>
        <begin position="271"/>
        <end position="288"/>
    </location>
</feature>
<protein>
    <submittedName>
        <fullName evidence="9">ABC transporter permease</fullName>
    </submittedName>
</protein>
<organism evidence="9 10">
    <name type="scientific">Muribacter muris</name>
    <dbReference type="NCBI Taxonomy" id="67855"/>
    <lineage>
        <taxon>Bacteria</taxon>
        <taxon>Pseudomonadati</taxon>
        <taxon>Pseudomonadota</taxon>
        <taxon>Gammaproteobacteria</taxon>
        <taxon>Pasteurellales</taxon>
        <taxon>Pasteurellaceae</taxon>
        <taxon>Muribacter</taxon>
    </lineage>
</organism>
<accession>A0A0J5P1Q1</accession>
<dbReference type="PANTHER" id="PTHR23517:SF3">
    <property type="entry name" value="INTEGRAL MEMBRANE TRANSPORT PROTEIN"/>
    <property type="match status" value="1"/>
</dbReference>
<dbReference type="STRING" id="67855.RO21_11735"/>
<keyword evidence="2" id="KW-0813">Transport</keyword>
<evidence type="ECO:0000256" key="6">
    <source>
        <dbReference type="ARBA" id="ARBA00023136"/>
    </source>
</evidence>
<keyword evidence="5 7" id="KW-1133">Transmembrane helix</keyword>
<dbReference type="InterPro" id="IPR020846">
    <property type="entry name" value="MFS_dom"/>
</dbReference>
<evidence type="ECO:0000256" key="2">
    <source>
        <dbReference type="ARBA" id="ARBA00022448"/>
    </source>
</evidence>
<keyword evidence="10" id="KW-1185">Reference proteome</keyword>
<feature type="domain" description="Major facilitator superfamily (MFS) profile" evidence="8">
    <location>
        <begin position="3"/>
        <end position="356"/>
    </location>
</feature>
<dbReference type="Gene3D" id="1.20.1250.20">
    <property type="entry name" value="MFS general substrate transporter like domains"/>
    <property type="match status" value="1"/>
</dbReference>
<feature type="transmembrane region" description="Helical" evidence="7">
    <location>
        <begin position="294"/>
        <end position="315"/>
    </location>
</feature>
<feature type="transmembrane region" description="Helical" evidence="7">
    <location>
        <begin position="70"/>
        <end position="87"/>
    </location>
</feature>
<dbReference type="GO" id="GO:0022857">
    <property type="term" value="F:transmembrane transporter activity"/>
    <property type="evidence" value="ECO:0007669"/>
    <property type="project" value="InterPro"/>
</dbReference>
<feature type="transmembrane region" description="Helical" evidence="7">
    <location>
        <begin position="12"/>
        <end position="31"/>
    </location>
</feature>
<dbReference type="SUPFAM" id="SSF103473">
    <property type="entry name" value="MFS general substrate transporter"/>
    <property type="match status" value="1"/>
</dbReference>
<dbReference type="InterPro" id="IPR011701">
    <property type="entry name" value="MFS"/>
</dbReference>
<dbReference type="InterPro" id="IPR050171">
    <property type="entry name" value="MFS_Transporters"/>
</dbReference>
<name>A0A0J5P1Q1_9PAST</name>
<feature type="transmembrane region" description="Helical" evidence="7">
    <location>
        <begin position="242"/>
        <end position="259"/>
    </location>
</feature>
<comment type="caution">
    <text evidence="9">The sequence shown here is derived from an EMBL/GenBank/DDBJ whole genome shotgun (WGS) entry which is preliminary data.</text>
</comment>
<keyword evidence="6 7" id="KW-0472">Membrane</keyword>
<dbReference type="PATRIC" id="fig|67855.3.peg.96"/>
<evidence type="ECO:0000256" key="5">
    <source>
        <dbReference type="ARBA" id="ARBA00022989"/>
    </source>
</evidence>
<comment type="subcellular location">
    <subcellularLocation>
        <location evidence="1">Cell membrane</location>
        <topology evidence="1">Multi-pass membrane protein</topology>
    </subcellularLocation>
</comment>
<evidence type="ECO:0000256" key="4">
    <source>
        <dbReference type="ARBA" id="ARBA00022692"/>
    </source>
</evidence>
<feature type="transmembrane region" description="Helical" evidence="7">
    <location>
        <begin position="93"/>
        <end position="116"/>
    </location>
</feature>
<feature type="transmembrane region" description="Helical" evidence="7">
    <location>
        <begin position="37"/>
        <end position="58"/>
    </location>
</feature>
<feature type="transmembrane region" description="Helical" evidence="7">
    <location>
        <begin position="336"/>
        <end position="355"/>
    </location>
</feature>